<evidence type="ECO:0000256" key="2">
    <source>
        <dbReference type="SAM" id="MobiDB-lite"/>
    </source>
</evidence>
<evidence type="ECO:0000256" key="1">
    <source>
        <dbReference type="ARBA" id="ARBA00006695"/>
    </source>
</evidence>
<dbReference type="EMBL" id="CP097509">
    <property type="protein sequence ID" value="URE18960.1"/>
    <property type="molecule type" value="Genomic_DNA"/>
</dbReference>
<comment type="similarity">
    <text evidence="1">Belongs to the CWC25 family.</text>
</comment>
<dbReference type="PANTHER" id="PTHR16196">
    <property type="entry name" value="CELL CYCLE CONTROL PROTEIN CWF25"/>
    <property type="match status" value="1"/>
</dbReference>
<dbReference type="AlphaFoldDB" id="A0A9E7GQ83"/>
<dbReference type="OrthoDB" id="21123at2759"/>
<feature type="compositionally biased region" description="Low complexity" evidence="2">
    <location>
        <begin position="12"/>
        <end position="37"/>
    </location>
</feature>
<dbReference type="Proteomes" id="UP001055439">
    <property type="component" value="Chromosome 7"/>
</dbReference>
<accession>A0A9E7GQ83</accession>
<keyword evidence="4" id="KW-1185">Reference proteome</keyword>
<evidence type="ECO:0000313" key="3">
    <source>
        <dbReference type="EMBL" id="URE18960.1"/>
    </source>
</evidence>
<evidence type="ECO:0000313" key="4">
    <source>
        <dbReference type="Proteomes" id="UP001055439"/>
    </source>
</evidence>
<reference evidence="3" key="1">
    <citation type="submission" date="2022-05" db="EMBL/GenBank/DDBJ databases">
        <title>The Musa troglodytarum L. genome provides insights into the mechanism of non-climacteric behaviour and enrichment of carotenoids.</title>
        <authorList>
            <person name="Wang J."/>
        </authorList>
    </citation>
    <scope>NUCLEOTIDE SEQUENCE</scope>
    <source>
        <tissue evidence="3">Leaf</tissue>
    </source>
</reference>
<feature type="region of interest" description="Disordered" evidence="2">
    <location>
        <begin position="1"/>
        <end position="39"/>
    </location>
</feature>
<sequence>MSRTGGRRSRSTRPSSASSTSSASRSRTSARSPSSVSSRKRLISFLTHPPHIFDFLGLRLLFMEPLFEDKPESANDAWRKLHSARLFLIHQHEQEALARIRNNPIKMTMIRNMSCLVDSERKKRPYKKEK</sequence>
<protein>
    <submittedName>
        <fullName evidence="3">Pre-mRNA splicing factor</fullName>
    </submittedName>
</protein>
<proteinExistence type="inferred from homology"/>
<name>A0A9E7GQ83_9LILI</name>
<organism evidence="3 4">
    <name type="scientific">Musa troglodytarum</name>
    <name type="common">fe'i banana</name>
    <dbReference type="NCBI Taxonomy" id="320322"/>
    <lineage>
        <taxon>Eukaryota</taxon>
        <taxon>Viridiplantae</taxon>
        <taxon>Streptophyta</taxon>
        <taxon>Embryophyta</taxon>
        <taxon>Tracheophyta</taxon>
        <taxon>Spermatophyta</taxon>
        <taxon>Magnoliopsida</taxon>
        <taxon>Liliopsida</taxon>
        <taxon>Zingiberales</taxon>
        <taxon>Musaceae</taxon>
        <taxon>Musa</taxon>
    </lineage>
</organism>
<dbReference type="GO" id="GO:0005684">
    <property type="term" value="C:U2-type spliceosomal complex"/>
    <property type="evidence" value="ECO:0007669"/>
    <property type="project" value="TreeGrafter"/>
</dbReference>
<dbReference type="InterPro" id="IPR051376">
    <property type="entry name" value="CWC25_splicing_factor"/>
</dbReference>
<dbReference type="PANTHER" id="PTHR16196:SF0">
    <property type="entry name" value="PRE-MRNA-SPLICING FACTOR CWC25 HOMOLOG"/>
    <property type="match status" value="1"/>
</dbReference>
<dbReference type="GO" id="GO:0000398">
    <property type="term" value="P:mRNA splicing, via spliceosome"/>
    <property type="evidence" value="ECO:0007669"/>
    <property type="project" value="TreeGrafter"/>
</dbReference>
<gene>
    <name evidence="3" type="ORF">MUK42_12584</name>
</gene>
<feature type="compositionally biased region" description="Basic residues" evidence="2">
    <location>
        <begin position="1"/>
        <end position="11"/>
    </location>
</feature>